<dbReference type="AlphaFoldDB" id="A0A381T6F4"/>
<proteinExistence type="predicted"/>
<name>A0A381T6F4_9ZZZZ</name>
<evidence type="ECO:0000313" key="1">
    <source>
        <dbReference type="EMBL" id="SVA10257.1"/>
    </source>
</evidence>
<protein>
    <submittedName>
        <fullName evidence="1">Uncharacterized protein</fullName>
    </submittedName>
</protein>
<gene>
    <name evidence="1" type="ORF">METZ01_LOCUS63111</name>
</gene>
<organism evidence="1">
    <name type="scientific">marine metagenome</name>
    <dbReference type="NCBI Taxonomy" id="408172"/>
    <lineage>
        <taxon>unclassified sequences</taxon>
        <taxon>metagenomes</taxon>
        <taxon>ecological metagenomes</taxon>
    </lineage>
</organism>
<sequence>MTVCAVGLIAIEIAIVQEVHGGWWHRVAGLDLLAGFTGCLALIWGAKALGRLGLQRSEHEHPETEP</sequence>
<reference evidence="1" key="1">
    <citation type="submission" date="2018-05" db="EMBL/GenBank/DDBJ databases">
        <authorList>
            <person name="Lanie J.A."/>
            <person name="Ng W.-L."/>
            <person name="Kazmierczak K.M."/>
            <person name="Andrzejewski T.M."/>
            <person name="Davidsen T.M."/>
            <person name="Wayne K.J."/>
            <person name="Tettelin H."/>
            <person name="Glass J.I."/>
            <person name="Rusch D."/>
            <person name="Podicherti R."/>
            <person name="Tsui H.-C.T."/>
            <person name="Winkler M.E."/>
        </authorList>
    </citation>
    <scope>NUCLEOTIDE SEQUENCE</scope>
</reference>
<dbReference type="EMBL" id="UINC01003909">
    <property type="protein sequence ID" value="SVA10257.1"/>
    <property type="molecule type" value="Genomic_DNA"/>
</dbReference>
<accession>A0A381T6F4</accession>